<protein>
    <submittedName>
        <fullName evidence="2">Uncharacterized protein</fullName>
    </submittedName>
</protein>
<evidence type="ECO:0000256" key="1">
    <source>
        <dbReference type="SAM" id="Phobius"/>
    </source>
</evidence>
<keyword evidence="1" id="KW-0472">Membrane</keyword>
<reference evidence="2" key="1">
    <citation type="submission" date="2020-10" db="EMBL/GenBank/DDBJ databases">
        <authorList>
            <person name="Lu T."/>
            <person name="Wang Q."/>
            <person name="Han X."/>
        </authorList>
    </citation>
    <scope>NUCLEOTIDE SEQUENCE</scope>
    <source>
        <strain evidence="2">WQ 366</strain>
    </source>
</reference>
<dbReference type="RefSeq" id="WP_225551700.1">
    <property type="nucleotide sequence ID" value="NZ_JADEYP010000005.1"/>
</dbReference>
<evidence type="ECO:0000313" key="2">
    <source>
        <dbReference type="EMBL" id="MCA5004375.1"/>
    </source>
</evidence>
<dbReference type="EMBL" id="JADEYP010000005">
    <property type="protein sequence ID" value="MCA5004375.1"/>
    <property type="molecule type" value="Genomic_DNA"/>
</dbReference>
<dbReference type="Proteomes" id="UP001165302">
    <property type="component" value="Unassembled WGS sequence"/>
</dbReference>
<keyword evidence="1" id="KW-0812">Transmembrane</keyword>
<comment type="caution">
    <text evidence="2">The sequence shown here is derived from an EMBL/GenBank/DDBJ whole genome shotgun (WGS) entry which is preliminary data.</text>
</comment>
<sequence length="412" mass="46932">MNILHNIRYWIILIFYLPVFLFAKSPKPKLLVYGSTLEAYVAALQSAASGVPTLWVNPQDYSFEQDRIRIHDFEGDLLDGGVMHQFSNNRENEIDTASNFFNVGSFVKKNSLTEANPLLIIVKGEDIVEIERKKSWRFTLSNKKSYEVPVVLDASQGNSLIYKANLSNIPKPRLNKAKDLNLAESRSVVFLGESRGDVYVALLPDLLTQKDSFYVLNSNALMPNLDISVRLAYGQVMSTIAGYCAFFKTTPDKIDLRTLQSEIIGFKGRLLPLIDISAADKHYETIQRMFLSGILPIKNDGVNLLFDGTDSVRVVDIKPFINQYYSRAQLWFVDNSPEYLTVQDALNLIKYTAFRADELDIEVKKKWDKELSFQASFDPKKLITKYEFAVLFEMFASPYAKKISQNGEAIYR</sequence>
<gene>
    <name evidence="2" type="ORF">IPZ78_04280</name>
</gene>
<proteinExistence type="predicted"/>
<evidence type="ECO:0000313" key="3">
    <source>
        <dbReference type="Proteomes" id="UP001165302"/>
    </source>
</evidence>
<name>A0ABS7Z697_9SPHI</name>
<keyword evidence="1" id="KW-1133">Transmembrane helix</keyword>
<keyword evidence="3" id="KW-1185">Reference proteome</keyword>
<organism evidence="2 3">
    <name type="scientific">Sphingobacterium bovistauri</name>
    <dbReference type="NCBI Taxonomy" id="2781959"/>
    <lineage>
        <taxon>Bacteria</taxon>
        <taxon>Pseudomonadati</taxon>
        <taxon>Bacteroidota</taxon>
        <taxon>Sphingobacteriia</taxon>
        <taxon>Sphingobacteriales</taxon>
        <taxon>Sphingobacteriaceae</taxon>
        <taxon>Sphingobacterium</taxon>
    </lineage>
</organism>
<accession>A0ABS7Z697</accession>
<feature type="transmembrane region" description="Helical" evidence="1">
    <location>
        <begin position="6"/>
        <end position="23"/>
    </location>
</feature>